<evidence type="ECO:0000313" key="2">
    <source>
        <dbReference type="EMBL" id="RNL84600.1"/>
    </source>
</evidence>
<dbReference type="EMBL" id="RJMB01000010">
    <property type="protein sequence ID" value="RNL84600.1"/>
    <property type="molecule type" value="Genomic_DNA"/>
</dbReference>
<gene>
    <name evidence="2" type="ORF">EFW17_11870</name>
</gene>
<dbReference type="Proteomes" id="UP000269198">
    <property type="component" value="Unassembled WGS sequence"/>
</dbReference>
<evidence type="ECO:0000256" key="1">
    <source>
        <dbReference type="SAM" id="MobiDB-lite"/>
    </source>
</evidence>
<comment type="caution">
    <text evidence="2">The sequence shown here is derived from an EMBL/GenBank/DDBJ whole genome shotgun (WGS) entry which is preliminary data.</text>
</comment>
<reference evidence="2 3" key="1">
    <citation type="submission" date="2018-11" db="EMBL/GenBank/DDBJ databases">
        <title>The genome draft of YIM 96095.</title>
        <authorList>
            <person name="Tang S.-K."/>
            <person name="Chunyu W.-X."/>
            <person name="Feng Y.-Z."/>
        </authorList>
    </citation>
    <scope>NUCLEOTIDE SEQUENCE [LARGE SCALE GENOMIC DNA]</scope>
    <source>
        <strain evidence="2 3">YIM 96095</strain>
    </source>
</reference>
<dbReference type="AlphaFoldDB" id="A0A3N0E9W2"/>
<protein>
    <submittedName>
        <fullName evidence="2">Uncharacterized protein</fullName>
    </submittedName>
</protein>
<feature type="compositionally biased region" description="Low complexity" evidence="1">
    <location>
        <begin position="23"/>
        <end position="42"/>
    </location>
</feature>
<sequence length="124" mass="12715">MGSVRPAGAARVSPAGPSPAGERAPAVRPSRGRASSRPGWPRASHAQPAAPTAQRDTHRRCRRRGGRSGRGRGDHLGGPRARAPVLLGGRVRRAADRGRALLGRGGGGGRGRAARRPPRGPGSP</sequence>
<keyword evidence="3" id="KW-1185">Reference proteome</keyword>
<organism evidence="2 3">
    <name type="scientific">Halostreptopolyspora alba</name>
    <dbReference type="NCBI Taxonomy" id="2487137"/>
    <lineage>
        <taxon>Bacteria</taxon>
        <taxon>Bacillati</taxon>
        <taxon>Actinomycetota</taxon>
        <taxon>Actinomycetes</taxon>
        <taxon>Streptosporangiales</taxon>
        <taxon>Nocardiopsidaceae</taxon>
        <taxon>Halostreptopolyspora</taxon>
    </lineage>
</organism>
<name>A0A3N0E9W2_9ACTN</name>
<feature type="compositionally biased region" description="Basic residues" evidence="1">
    <location>
        <begin position="57"/>
        <end position="70"/>
    </location>
</feature>
<feature type="region of interest" description="Disordered" evidence="1">
    <location>
        <begin position="1"/>
        <end position="124"/>
    </location>
</feature>
<evidence type="ECO:0000313" key="3">
    <source>
        <dbReference type="Proteomes" id="UP000269198"/>
    </source>
</evidence>
<accession>A0A3N0E9W2</accession>
<proteinExistence type="predicted"/>